<reference evidence="2 3" key="1">
    <citation type="submission" date="2018-09" db="EMBL/GenBank/DDBJ databases">
        <title>Paracoccus onubensis nov. sp. a moderate halophilic bacterium isolated from Gruta de las Maravillas (Aracena, Spain).</title>
        <authorList>
            <person name="Jurado V."/>
            <person name="Gutierrez-Patricio S."/>
            <person name="Gonzalez-Pimentel J.L."/>
            <person name="Laiz L."/>
            <person name="Saiz-Jimenez C."/>
        </authorList>
    </citation>
    <scope>NUCLEOTIDE SEQUENCE [LARGE SCALE GENOMIC DNA]</scope>
    <source>
        <strain evidence="2 3">DSM 19484</strain>
    </source>
</reference>
<dbReference type="Proteomes" id="UP000285530">
    <property type="component" value="Unassembled WGS sequence"/>
</dbReference>
<evidence type="ECO:0000256" key="1">
    <source>
        <dbReference type="SAM" id="Phobius"/>
    </source>
</evidence>
<dbReference type="AlphaFoldDB" id="A0A419A201"/>
<feature type="transmembrane region" description="Helical" evidence="1">
    <location>
        <begin position="39"/>
        <end position="56"/>
    </location>
</feature>
<feature type="transmembrane region" description="Helical" evidence="1">
    <location>
        <begin position="14"/>
        <end position="33"/>
    </location>
</feature>
<gene>
    <name evidence="2" type="ORF">D3P06_01330</name>
</gene>
<keyword evidence="3" id="KW-1185">Reference proteome</keyword>
<evidence type="ECO:0008006" key="4">
    <source>
        <dbReference type="Google" id="ProtNLM"/>
    </source>
</evidence>
<protein>
    <recommendedName>
        <fullName evidence="4">DUF3329 domain-containing protein</fullName>
    </recommendedName>
</protein>
<evidence type="ECO:0000313" key="2">
    <source>
        <dbReference type="EMBL" id="RJL07122.1"/>
    </source>
</evidence>
<dbReference type="RefSeq" id="WP_119884818.1">
    <property type="nucleotide sequence ID" value="NZ_CP067169.1"/>
</dbReference>
<organism evidence="2 3">
    <name type="scientific">Paracoccus aestuarii</name>
    <dbReference type="NCBI Taxonomy" id="453842"/>
    <lineage>
        <taxon>Bacteria</taxon>
        <taxon>Pseudomonadati</taxon>
        <taxon>Pseudomonadota</taxon>
        <taxon>Alphaproteobacteria</taxon>
        <taxon>Rhodobacterales</taxon>
        <taxon>Paracoccaceae</taxon>
        <taxon>Paracoccus</taxon>
    </lineage>
</organism>
<comment type="caution">
    <text evidence="2">The sequence shown here is derived from an EMBL/GenBank/DDBJ whole genome shotgun (WGS) entry which is preliminary data.</text>
</comment>
<keyword evidence="1" id="KW-0812">Transmembrane</keyword>
<keyword evidence="1" id="KW-1133">Transmembrane helix</keyword>
<dbReference type="EMBL" id="QZEV01000003">
    <property type="protein sequence ID" value="RJL07122.1"/>
    <property type="molecule type" value="Genomic_DNA"/>
</dbReference>
<proteinExistence type="predicted"/>
<sequence>MKLVDPNAPFFRRLWVRVLCVVLPMIWAGVELWTGNPAWAMIFAAAGAYLAVALFSRRRPGG</sequence>
<accession>A0A419A201</accession>
<name>A0A419A201_9RHOB</name>
<keyword evidence="1" id="KW-0472">Membrane</keyword>
<evidence type="ECO:0000313" key="3">
    <source>
        <dbReference type="Proteomes" id="UP000285530"/>
    </source>
</evidence>